<organism evidence="12">
    <name type="scientific">Salix viminalis</name>
    <name type="common">Common osier</name>
    <name type="synonym">Basket willow</name>
    <dbReference type="NCBI Taxonomy" id="40686"/>
    <lineage>
        <taxon>Eukaryota</taxon>
        <taxon>Viridiplantae</taxon>
        <taxon>Streptophyta</taxon>
        <taxon>Embryophyta</taxon>
        <taxon>Tracheophyta</taxon>
        <taxon>Spermatophyta</taxon>
        <taxon>Magnoliopsida</taxon>
        <taxon>eudicotyledons</taxon>
        <taxon>Gunneridae</taxon>
        <taxon>Pentapetalae</taxon>
        <taxon>rosids</taxon>
        <taxon>fabids</taxon>
        <taxon>Malpighiales</taxon>
        <taxon>Salicaceae</taxon>
        <taxon>Saliceae</taxon>
        <taxon>Salix</taxon>
    </lineage>
</organism>
<dbReference type="GO" id="GO:0050793">
    <property type="term" value="P:regulation of developmental process"/>
    <property type="evidence" value="ECO:0007669"/>
    <property type="project" value="TreeGrafter"/>
</dbReference>
<feature type="compositionally biased region" description="Basic and acidic residues" evidence="10">
    <location>
        <begin position="164"/>
        <end position="177"/>
    </location>
</feature>
<dbReference type="GO" id="GO:0008270">
    <property type="term" value="F:zinc ion binding"/>
    <property type="evidence" value="ECO:0007669"/>
    <property type="project" value="UniProtKB-KW"/>
</dbReference>
<feature type="domain" description="ZF-HD dimerization-type" evidence="11">
    <location>
        <begin position="57"/>
        <end position="107"/>
    </location>
</feature>
<keyword evidence="7" id="KW-0371">Homeobox</keyword>
<dbReference type="InterPro" id="IPR006455">
    <property type="entry name" value="Homeodomain_ZF_HD"/>
</dbReference>
<dbReference type="Gene3D" id="1.10.10.60">
    <property type="entry name" value="Homeodomain-like"/>
    <property type="match status" value="1"/>
</dbReference>
<feature type="compositionally biased region" description="Pro residues" evidence="10">
    <location>
        <begin position="269"/>
        <end position="286"/>
    </location>
</feature>
<proteinExistence type="predicted"/>
<evidence type="ECO:0000256" key="10">
    <source>
        <dbReference type="SAM" id="MobiDB-lite"/>
    </source>
</evidence>
<evidence type="ECO:0000256" key="6">
    <source>
        <dbReference type="ARBA" id="ARBA00023125"/>
    </source>
</evidence>
<keyword evidence="4" id="KW-0862">Zinc</keyword>
<gene>
    <name evidence="12" type="ORF">SVIM_LOCUS270192</name>
</gene>
<dbReference type="SUPFAM" id="SSF46689">
    <property type="entry name" value="Homeodomain-like"/>
    <property type="match status" value="1"/>
</dbReference>
<dbReference type="InterPro" id="IPR009057">
    <property type="entry name" value="Homeodomain-like_sf"/>
</dbReference>
<evidence type="ECO:0000259" key="11">
    <source>
        <dbReference type="PROSITE" id="PS51523"/>
    </source>
</evidence>
<reference evidence="12" key="1">
    <citation type="submission" date="2019-03" db="EMBL/GenBank/DDBJ databases">
        <authorList>
            <person name="Mank J."/>
            <person name="Almeida P."/>
        </authorList>
    </citation>
    <scope>NUCLEOTIDE SEQUENCE</scope>
    <source>
        <strain evidence="12">78183</strain>
    </source>
</reference>
<dbReference type="GO" id="GO:0005634">
    <property type="term" value="C:nucleus"/>
    <property type="evidence" value="ECO:0007669"/>
    <property type="project" value="UniProtKB-SubCell"/>
</dbReference>
<dbReference type="InterPro" id="IPR006456">
    <property type="entry name" value="ZF_HD_homeobox_Cys/His_dimer"/>
</dbReference>
<dbReference type="Pfam" id="PF04770">
    <property type="entry name" value="ZF-HD_dimer"/>
    <property type="match status" value="1"/>
</dbReference>
<protein>
    <recommendedName>
        <fullName evidence="11">ZF-HD dimerization-type domain-containing protein</fullName>
    </recommendedName>
</protein>
<feature type="compositionally biased region" description="Acidic residues" evidence="10">
    <location>
        <begin position="153"/>
        <end position="163"/>
    </location>
</feature>
<evidence type="ECO:0000256" key="2">
    <source>
        <dbReference type="ARBA" id="ARBA00022723"/>
    </source>
</evidence>
<dbReference type="FunFam" id="1.10.10.60:FF:000257">
    <property type="entry name" value="Zinc-finger homeodomain protein 2"/>
    <property type="match status" value="1"/>
</dbReference>
<evidence type="ECO:0000256" key="7">
    <source>
        <dbReference type="ARBA" id="ARBA00023155"/>
    </source>
</evidence>
<keyword evidence="5" id="KW-0805">Transcription regulation</keyword>
<comment type="subcellular location">
    <subcellularLocation>
        <location evidence="1">Nucleus</location>
    </subcellularLocation>
</comment>
<evidence type="ECO:0000256" key="5">
    <source>
        <dbReference type="ARBA" id="ARBA00023015"/>
    </source>
</evidence>
<keyword evidence="8" id="KW-0804">Transcription</keyword>
<keyword evidence="2" id="KW-0479">Metal-binding</keyword>
<dbReference type="NCBIfam" id="TIGR01565">
    <property type="entry name" value="homeo_ZF_HD"/>
    <property type="match status" value="1"/>
</dbReference>
<evidence type="ECO:0000256" key="8">
    <source>
        <dbReference type="ARBA" id="ARBA00023163"/>
    </source>
</evidence>
<dbReference type="PANTHER" id="PTHR31948">
    <property type="entry name" value="ZINC-FINGER HOMEODOMAIN PROTEIN 2"/>
    <property type="match status" value="1"/>
</dbReference>
<dbReference type="PROSITE" id="PS51523">
    <property type="entry name" value="ZF_HD_DIMER"/>
    <property type="match status" value="1"/>
</dbReference>
<evidence type="ECO:0000256" key="9">
    <source>
        <dbReference type="ARBA" id="ARBA00023242"/>
    </source>
</evidence>
<evidence type="ECO:0000256" key="4">
    <source>
        <dbReference type="ARBA" id="ARBA00022833"/>
    </source>
</evidence>
<keyword evidence="6" id="KW-0238">DNA-binding</keyword>
<dbReference type="PANTHER" id="PTHR31948:SF128">
    <property type="entry name" value="ZINC-FINGER HOMEODOMAIN PROTEIN 8"/>
    <property type="match status" value="1"/>
</dbReference>
<dbReference type="AlphaFoldDB" id="A0A6N2LTF5"/>
<evidence type="ECO:0000313" key="12">
    <source>
        <dbReference type="EMBL" id="VFU44191.1"/>
    </source>
</evidence>
<keyword evidence="3" id="KW-0863">Zinc-finger</keyword>
<dbReference type="EMBL" id="CAADRP010001597">
    <property type="protein sequence ID" value="VFU44191.1"/>
    <property type="molecule type" value="Genomic_DNA"/>
</dbReference>
<dbReference type="GO" id="GO:0000976">
    <property type="term" value="F:transcription cis-regulatory region binding"/>
    <property type="evidence" value="ECO:0007669"/>
    <property type="project" value="TreeGrafter"/>
</dbReference>
<accession>A0A6N2LTF5</accession>
<dbReference type="GO" id="GO:0003700">
    <property type="term" value="F:DNA-binding transcription factor activity"/>
    <property type="evidence" value="ECO:0007669"/>
    <property type="project" value="TreeGrafter"/>
</dbReference>
<keyword evidence="9" id="KW-0539">Nucleus</keyword>
<feature type="region of interest" description="Disordered" evidence="10">
    <location>
        <begin position="135"/>
        <end position="199"/>
    </location>
</feature>
<sequence length="286" mass="32706">MRALNTLHAFFHNYYYYKLTKNHNSSLKLLSLTQQKQQHKDTTAELSPSEMNLSVKYRECMRNHAASTGGHANDGCGEFMPHGDDEGTRDWLTCAACGCHRNFHRRQGSDKRQHRQQLLLSPPPITQQFLLYGVPTDKNTNPVHDFIPRPHEDDDDDDELDDLDHDRRSETPERGEMDVMGSGGEGFKLKSAGSSNKRFRTKFTPEQKERMLEFAEKIGWRRMRKHDDMALNQFCNEIGVKRKVLQVWMHNNKNANRRRDGAPRVPADGAPPSPPPSAPPHQPVGG</sequence>
<evidence type="ECO:0000256" key="1">
    <source>
        <dbReference type="ARBA" id="ARBA00004123"/>
    </source>
</evidence>
<evidence type="ECO:0000256" key="3">
    <source>
        <dbReference type="ARBA" id="ARBA00022771"/>
    </source>
</evidence>
<dbReference type="NCBIfam" id="TIGR01566">
    <property type="entry name" value="ZF_HD_prot_N"/>
    <property type="match status" value="1"/>
</dbReference>
<feature type="region of interest" description="Disordered" evidence="10">
    <location>
        <begin position="251"/>
        <end position="286"/>
    </location>
</feature>
<name>A0A6N2LTF5_SALVM</name>